<dbReference type="AlphaFoldDB" id="A0A0S3SX87"/>
<keyword evidence="3" id="KW-1185">Reference proteome</keyword>
<evidence type="ECO:0000256" key="1">
    <source>
        <dbReference type="SAM" id="MobiDB-lite"/>
    </source>
</evidence>
<name>A0A0S3SX87_PHAAN</name>
<organism evidence="2 3">
    <name type="scientific">Vigna angularis var. angularis</name>
    <dbReference type="NCBI Taxonomy" id="157739"/>
    <lineage>
        <taxon>Eukaryota</taxon>
        <taxon>Viridiplantae</taxon>
        <taxon>Streptophyta</taxon>
        <taxon>Embryophyta</taxon>
        <taxon>Tracheophyta</taxon>
        <taxon>Spermatophyta</taxon>
        <taxon>Magnoliopsida</taxon>
        <taxon>eudicotyledons</taxon>
        <taxon>Gunneridae</taxon>
        <taxon>Pentapetalae</taxon>
        <taxon>rosids</taxon>
        <taxon>fabids</taxon>
        <taxon>Fabales</taxon>
        <taxon>Fabaceae</taxon>
        <taxon>Papilionoideae</taxon>
        <taxon>50 kb inversion clade</taxon>
        <taxon>NPAAA clade</taxon>
        <taxon>indigoferoid/millettioid clade</taxon>
        <taxon>Phaseoleae</taxon>
        <taxon>Vigna</taxon>
    </lineage>
</organism>
<evidence type="ECO:0000313" key="3">
    <source>
        <dbReference type="Proteomes" id="UP000291084"/>
    </source>
</evidence>
<dbReference type="EMBL" id="AP015042">
    <property type="protein sequence ID" value="BAT97424.1"/>
    <property type="molecule type" value="Genomic_DNA"/>
</dbReference>
<feature type="region of interest" description="Disordered" evidence="1">
    <location>
        <begin position="47"/>
        <end position="83"/>
    </location>
</feature>
<proteinExistence type="predicted"/>
<gene>
    <name evidence="2" type="primary">Vigan.09G086700</name>
    <name evidence="2" type="ORF">VIGAN_09086700</name>
</gene>
<sequence>MRVPRNRQTRNREKRKKKKLFLCDERALPRSHLHSVIASFEQKGSRALDLEPGATPGVTSPDSRLHKAIKQQKNLSPNLSFDF</sequence>
<protein>
    <submittedName>
        <fullName evidence="2">Uncharacterized protein</fullName>
    </submittedName>
</protein>
<evidence type="ECO:0000313" key="2">
    <source>
        <dbReference type="EMBL" id="BAT97424.1"/>
    </source>
</evidence>
<feature type="compositionally biased region" description="Polar residues" evidence="1">
    <location>
        <begin position="71"/>
        <end position="83"/>
    </location>
</feature>
<reference evidence="2 3" key="1">
    <citation type="journal article" date="2015" name="Sci. Rep.">
        <title>The power of single molecule real-time sequencing technology in the de novo assembly of a eukaryotic genome.</title>
        <authorList>
            <person name="Sakai H."/>
            <person name="Naito K."/>
            <person name="Ogiso-Tanaka E."/>
            <person name="Takahashi Y."/>
            <person name="Iseki K."/>
            <person name="Muto C."/>
            <person name="Satou K."/>
            <person name="Teruya K."/>
            <person name="Shiroma A."/>
            <person name="Shimoji M."/>
            <person name="Hirano T."/>
            <person name="Itoh T."/>
            <person name="Kaga A."/>
            <person name="Tomooka N."/>
        </authorList>
    </citation>
    <scope>NUCLEOTIDE SEQUENCE [LARGE SCALE GENOMIC DNA]</scope>
    <source>
        <strain evidence="3">cv. Shumari</strain>
    </source>
</reference>
<dbReference type="Proteomes" id="UP000291084">
    <property type="component" value="Chromosome 9"/>
</dbReference>
<accession>A0A0S3SX87</accession>